<protein>
    <submittedName>
        <fullName evidence="1">Uncharacterized protein</fullName>
    </submittedName>
</protein>
<keyword evidence="2" id="KW-1185">Reference proteome</keyword>
<proteinExistence type="predicted"/>
<comment type="caution">
    <text evidence="1">The sequence shown here is derived from an EMBL/GenBank/DDBJ whole genome shotgun (WGS) entry which is preliminary data.</text>
</comment>
<accession>A0AAV8RLF2</accession>
<dbReference type="EMBL" id="JAQQAF010000003">
    <property type="protein sequence ID" value="KAJ8501228.1"/>
    <property type="molecule type" value="Genomic_DNA"/>
</dbReference>
<name>A0AAV8RLF2_ENSVE</name>
<organism evidence="1 2">
    <name type="scientific">Ensete ventricosum</name>
    <name type="common">Abyssinian banana</name>
    <name type="synonym">Musa ensete</name>
    <dbReference type="NCBI Taxonomy" id="4639"/>
    <lineage>
        <taxon>Eukaryota</taxon>
        <taxon>Viridiplantae</taxon>
        <taxon>Streptophyta</taxon>
        <taxon>Embryophyta</taxon>
        <taxon>Tracheophyta</taxon>
        <taxon>Spermatophyta</taxon>
        <taxon>Magnoliopsida</taxon>
        <taxon>Liliopsida</taxon>
        <taxon>Zingiberales</taxon>
        <taxon>Musaceae</taxon>
        <taxon>Ensete</taxon>
    </lineage>
</organism>
<evidence type="ECO:0000313" key="1">
    <source>
        <dbReference type="EMBL" id="KAJ8501228.1"/>
    </source>
</evidence>
<evidence type="ECO:0000313" key="2">
    <source>
        <dbReference type="Proteomes" id="UP001222027"/>
    </source>
</evidence>
<sequence>MITLSFGLQIVPPSVLPSLSPLFLQPPSLHRPFTESLIRSSPHHQRPPIAVARCRSPPVRFQPMRSGMPGTGNPSFCNPFDDVLHVDE</sequence>
<gene>
    <name evidence="1" type="ORF">OPV22_011780</name>
</gene>
<dbReference type="Proteomes" id="UP001222027">
    <property type="component" value="Unassembled WGS sequence"/>
</dbReference>
<dbReference type="AlphaFoldDB" id="A0AAV8RLF2"/>
<reference evidence="1 2" key="1">
    <citation type="submission" date="2022-12" db="EMBL/GenBank/DDBJ databases">
        <title>Chromosome-scale assembly of the Ensete ventricosum genome.</title>
        <authorList>
            <person name="Dussert Y."/>
            <person name="Stocks J."/>
            <person name="Wendawek A."/>
            <person name="Woldeyes F."/>
            <person name="Nichols R.A."/>
            <person name="Borrell J.S."/>
        </authorList>
    </citation>
    <scope>NUCLEOTIDE SEQUENCE [LARGE SCALE GENOMIC DNA]</scope>
    <source>
        <strain evidence="2">cv. Maze</strain>
        <tissue evidence="1">Seeds</tissue>
    </source>
</reference>